<keyword evidence="3" id="KW-1185">Reference proteome</keyword>
<evidence type="ECO:0000313" key="3">
    <source>
        <dbReference type="Proteomes" id="UP000317238"/>
    </source>
</evidence>
<dbReference type="Proteomes" id="UP000317238">
    <property type="component" value="Unassembled WGS sequence"/>
</dbReference>
<dbReference type="SUPFAM" id="SSF46785">
    <property type="entry name" value="Winged helix' DNA-binding domain"/>
    <property type="match status" value="1"/>
</dbReference>
<proteinExistence type="predicted"/>
<protein>
    <recommendedName>
        <fullName evidence="4">HTH marR-type domain-containing protein</fullName>
    </recommendedName>
</protein>
<name>A0A5C5Y762_9PLAN</name>
<dbReference type="RefSeq" id="WP_146439823.1">
    <property type="nucleotide sequence ID" value="NZ_SJPL01000001.1"/>
</dbReference>
<sequence>MDDFTSRTADHMLDYLGSDGDPGWVFFRQFGEWECLYNLENDRKFVSRLARNLEERGLIEVRRIAEGTQLRMTDAGRQQVEQRQREDEENDKLIDWSELQATLDALPSEEEWMAKIAQEIAEEQATAGDANA</sequence>
<dbReference type="InterPro" id="IPR036390">
    <property type="entry name" value="WH_DNA-bd_sf"/>
</dbReference>
<dbReference type="InterPro" id="IPR036388">
    <property type="entry name" value="WH-like_DNA-bd_sf"/>
</dbReference>
<feature type="compositionally biased region" description="Basic and acidic residues" evidence="1">
    <location>
        <begin position="80"/>
        <end position="92"/>
    </location>
</feature>
<accession>A0A5C5Y762</accession>
<dbReference type="AlphaFoldDB" id="A0A5C5Y762"/>
<dbReference type="OrthoDB" id="9959655at2"/>
<evidence type="ECO:0000256" key="1">
    <source>
        <dbReference type="SAM" id="MobiDB-lite"/>
    </source>
</evidence>
<comment type="caution">
    <text evidence="2">The sequence shown here is derived from an EMBL/GenBank/DDBJ whole genome shotgun (WGS) entry which is preliminary data.</text>
</comment>
<gene>
    <name evidence="2" type="ORF">Pan14r_38160</name>
</gene>
<dbReference type="Gene3D" id="1.10.10.10">
    <property type="entry name" value="Winged helix-like DNA-binding domain superfamily/Winged helix DNA-binding domain"/>
    <property type="match status" value="1"/>
</dbReference>
<organism evidence="2 3">
    <name type="scientific">Crateriforma conspicua</name>
    <dbReference type="NCBI Taxonomy" id="2527996"/>
    <lineage>
        <taxon>Bacteria</taxon>
        <taxon>Pseudomonadati</taxon>
        <taxon>Planctomycetota</taxon>
        <taxon>Planctomycetia</taxon>
        <taxon>Planctomycetales</taxon>
        <taxon>Planctomycetaceae</taxon>
        <taxon>Crateriforma</taxon>
    </lineage>
</organism>
<reference evidence="2 3" key="1">
    <citation type="submission" date="2019-02" db="EMBL/GenBank/DDBJ databases">
        <title>Deep-cultivation of Planctomycetes and their phenomic and genomic characterization uncovers novel biology.</title>
        <authorList>
            <person name="Wiegand S."/>
            <person name="Jogler M."/>
            <person name="Boedeker C."/>
            <person name="Pinto D."/>
            <person name="Vollmers J."/>
            <person name="Rivas-Marin E."/>
            <person name="Kohn T."/>
            <person name="Peeters S.H."/>
            <person name="Heuer A."/>
            <person name="Rast P."/>
            <person name="Oberbeckmann S."/>
            <person name="Bunk B."/>
            <person name="Jeske O."/>
            <person name="Meyerdierks A."/>
            <person name="Storesund J.E."/>
            <person name="Kallscheuer N."/>
            <person name="Luecker S."/>
            <person name="Lage O.M."/>
            <person name="Pohl T."/>
            <person name="Merkel B.J."/>
            <person name="Hornburger P."/>
            <person name="Mueller R.-W."/>
            <person name="Bruemmer F."/>
            <person name="Labrenz M."/>
            <person name="Spormann A.M."/>
            <person name="Op Den Camp H."/>
            <person name="Overmann J."/>
            <person name="Amann R."/>
            <person name="Jetten M.S.M."/>
            <person name="Mascher T."/>
            <person name="Medema M.H."/>
            <person name="Devos D.P."/>
            <person name="Kaster A.-K."/>
            <person name="Ovreas L."/>
            <person name="Rohde M."/>
            <person name="Galperin M.Y."/>
            <person name="Jogler C."/>
        </authorList>
    </citation>
    <scope>NUCLEOTIDE SEQUENCE [LARGE SCALE GENOMIC DNA]</scope>
    <source>
        <strain evidence="2 3">Pan14r</strain>
    </source>
</reference>
<evidence type="ECO:0008006" key="4">
    <source>
        <dbReference type="Google" id="ProtNLM"/>
    </source>
</evidence>
<dbReference type="EMBL" id="SJPL01000001">
    <property type="protein sequence ID" value="TWT71506.1"/>
    <property type="molecule type" value="Genomic_DNA"/>
</dbReference>
<evidence type="ECO:0000313" key="2">
    <source>
        <dbReference type="EMBL" id="TWT71506.1"/>
    </source>
</evidence>
<feature type="region of interest" description="Disordered" evidence="1">
    <location>
        <begin position="72"/>
        <end position="92"/>
    </location>
</feature>